<gene>
    <name evidence="3" type="ORF">HNR53_004601</name>
</gene>
<protein>
    <recommendedName>
        <fullName evidence="2">ORC1/DEAH AAA+ ATPase domain-containing protein</fullName>
    </recommendedName>
</protein>
<feature type="coiled-coil region" evidence="1">
    <location>
        <begin position="398"/>
        <end position="425"/>
    </location>
</feature>
<dbReference type="GO" id="GO:0016887">
    <property type="term" value="F:ATP hydrolysis activity"/>
    <property type="evidence" value="ECO:0007669"/>
    <property type="project" value="InterPro"/>
</dbReference>
<evidence type="ECO:0000313" key="3">
    <source>
        <dbReference type="EMBL" id="MBB6447890.1"/>
    </source>
</evidence>
<name>A0A7X0HYE2_9BACI</name>
<feature type="domain" description="ORC1/DEAH AAA+ ATPase" evidence="2">
    <location>
        <begin position="116"/>
        <end position="263"/>
    </location>
</feature>
<proteinExistence type="predicted"/>
<dbReference type="RefSeq" id="WP_184530258.1">
    <property type="nucleotide sequence ID" value="NZ_JACHGK010000032.1"/>
</dbReference>
<keyword evidence="4" id="KW-1185">Reference proteome</keyword>
<dbReference type="Pfam" id="PF13401">
    <property type="entry name" value="AAA_22"/>
    <property type="match status" value="1"/>
</dbReference>
<accession>A0A7X0HYE2</accession>
<organism evidence="3 4">
    <name type="scientific">Bacillus benzoevorans</name>
    <dbReference type="NCBI Taxonomy" id="1456"/>
    <lineage>
        <taxon>Bacteria</taxon>
        <taxon>Bacillati</taxon>
        <taxon>Bacillota</taxon>
        <taxon>Bacilli</taxon>
        <taxon>Bacillales</taxon>
        <taxon>Bacillaceae</taxon>
        <taxon>Bacillus</taxon>
    </lineage>
</organism>
<sequence length="523" mass="59865">MNEQSNFRNITPAVYKEQEVIDFRGNPLIEALPPILSPEEAYEKLSYYPPYDEQEINLPTHIRYHAIPRINKFFQPVMQHLDLEQRFSRLLRHGYVSRNPRLPDYNRALNGSRDIRSTASSMTLMGFSGIGKTTAIERILSLYPQVILHEHPLNLMQVVWIKLNCPHDGSLKSLCLDFFLKMDHLLGTNYYEKFGSRRNSISSMVTRMGQIARLHCIGAIIIDEIQHLLATRDNNSEKMMNFFVTLINEVGVPVILIGTMRAKAVLQQDFRQARRGSGQGDMVWQQMKKDDDWNLLIESLWEYQWIQNRTDLTEEINRTLYDESQGIVDIAVKLFALAQGRAIETGAEIITSAAIKQVAKDDLKLVQPMLKALRDGRTAELEKYADIMPMDIEEYLVLRQSKVDLRATIQKKKELQARKRQEKQSSYVETIMSSLIALGIGVEIAQKAATKTINEHGNMDLPSQMKMAITLAEELNMPKEKVAKKQNGTLLTIVEQAKKSKQSNYEALKEAGYIKSALDEFAM</sequence>
<evidence type="ECO:0000313" key="4">
    <source>
        <dbReference type="Proteomes" id="UP000531594"/>
    </source>
</evidence>
<dbReference type="InterPro" id="IPR027417">
    <property type="entry name" value="P-loop_NTPase"/>
</dbReference>
<dbReference type="AlphaFoldDB" id="A0A7X0HYE2"/>
<comment type="caution">
    <text evidence="3">The sequence shown here is derived from an EMBL/GenBank/DDBJ whole genome shotgun (WGS) entry which is preliminary data.</text>
</comment>
<keyword evidence="1" id="KW-0175">Coiled coil</keyword>
<dbReference type="Proteomes" id="UP000531594">
    <property type="component" value="Unassembled WGS sequence"/>
</dbReference>
<reference evidence="3 4" key="1">
    <citation type="submission" date="2020-08" db="EMBL/GenBank/DDBJ databases">
        <title>Genomic Encyclopedia of Type Strains, Phase IV (KMG-IV): sequencing the most valuable type-strain genomes for metagenomic binning, comparative biology and taxonomic classification.</title>
        <authorList>
            <person name="Goeker M."/>
        </authorList>
    </citation>
    <scope>NUCLEOTIDE SEQUENCE [LARGE SCALE GENOMIC DNA]</scope>
    <source>
        <strain evidence="3 4">DSM 5391</strain>
    </source>
</reference>
<dbReference type="Gene3D" id="3.40.50.300">
    <property type="entry name" value="P-loop containing nucleotide triphosphate hydrolases"/>
    <property type="match status" value="1"/>
</dbReference>
<dbReference type="SUPFAM" id="SSF52540">
    <property type="entry name" value="P-loop containing nucleoside triphosphate hydrolases"/>
    <property type="match status" value="1"/>
</dbReference>
<dbReference type="EMBL" id="JACHGK010000032">
    <property type="protein sequence ID" value="MBB6447890.1"/>
    <property type="molecule type" value="Genomic_DNA"/>
</dbReference>
<evidence type="ECO:0000259" key="2">
    <source>
        <dbReference type="Pfam" id="PF13401"/>
    </source>
</evidence>
<evidence type="ECO:0000256" key="1">
    <source>
        <dbReference type="SAM" id="Coils"/>
    </source>
</evidence>
<dbReference type="InterPro" id="IPR049945">
    <property type="entry name" value="AAA_22"/>
</dbReference>